<feature type="transmembrane region" description="Helical" evidence="1">
    <location>
        <begin position="349"/>
        <end position="373"/>
    </location>
</feature>
<feature type="transmembrane region" description="Helical" evidence="1">
    <location>
        <begin position="257"/>
        <end position="278"/>
    </location>
</feature>
<feature type="transmembrane region" description="Helical" evidence="1">
    <location>
        <begin position="320"/>
        <end position="342"/>
    </location>
</feature>
<reference evidence="2 3" key="1">
    <citation type="submission" date="2017-10" db="EMBL/GenBank/DDBJ databases">
        <title>Reclassification of Eubacterium combesii and discrepancies in the nomenclature of botulinum neurotoxin producing clostridia. Request for an Opinion.</title>
        <authorList>
            <person name="Dobritsa A.P."/>
            <person name="Kutumbaka K.K."/>
            <person name="Samadpour M."/>
        </authorList>
    </citation>
    <scope>NUCLEOTIDE SEQUENCE [LARGE SCALE GENOMIC DNA]</scope>
    <source>
        <strain evidence="2 3">DSM 20696</strain>
    </source>
</reference>
<dbReference type="GO" id="GO:0005886">
    <property type="term" value="C:plasma membrane"/>
    <property type="evidence" value="ECO:0007669"/>
    <property type="project" value="UniProtKB-SubCell"/>
</dbReference>
<proteinExistence type="predicted"/>
<sequence>MTKYIWQELKRVLIKKKISLIIILILTIVFGGINILKQKTLEEKFEQAKIILNDQIKFKEDEKAINDTKQEISYIEKTLSSIKNYDKSKIDEKILKLEKENNPQNDYAISLLKYEKKNNIEKNQIMPKGMYAAIDFLAQPTVAIFYILILIILLSDIISGEYTPNTIKMSLTKPISREKIIISKFAVSIIIGASAIIISTIIFIIEAGIHFGLSDYKMPFDVGAKYILNKSLPLTVTTSQMEPVRNSISIVPLWSGIVRFMLIAILVSIASISILIFISTLCKRSLISSIINFILVIVTSLICIWGIMDNNILATKYGALLKFTPILYILDIFEVLSGYISVRLASSINIFFVLIVCLSWSLIMMFLSTYIFAKRDFD</sequence>
<feature type="transmembrane region" description="Helical" evidence="1">
    <location>
        <begin position="290"/>
        <end position="308"/>
    </location>
</feature>
<evidence type="ECO:0000313" key="2">
    <source>
        <dbReference type="EMBL" id="PIH03073.1"/>
    </source>
</evidence>
<accession>A0A2G7HD88</accession>
<organism evidence="2 3">
    <name type="scientific">Clostridium combesii</name>
    <dbReference type="NCBI Taxonomy" id="39481"/>
    <lineage>
        <taxon>Bacteria</taxon>
        <taxon>Bacillati</taxon>
        <taxon>Bacillota</taxon>
        <taxon>Clostridia</taxon>
        <taxon>Eubacteriales</taxon>
        <taxon>Clostridiaceae</taxon>
        <taxon>Clostridium</taxon>
    </lineage>
</organism>
<evidence type="ECO:0000313" key="3">
    <source>
        <dbReference type="Proteomes" id="UP000231322"/>
    </source>
</evidence>
<keyword evidence="1" id="KW-0472">Membrane</keyword>
<dbReference type="EMBL" id="PEIK01000013">
    <property type="protein sequence ID" value="PIH03073.1"/>
    <property type="molecule type" value="Genomic_DNA"/>
</dbReference>
<name>A0A2G7HD88_9CLOT</name>
<feature type="transmembrane region" description="Helical" evidence="1">
    <location>
        <begin position="18"/>
        <end position="36"/>
    </location>
</feature>
<dbReference type="PANTHER" id="PTHR37305:SF1">
    <property type="entry name" value="MEMBRANE PROTEIN"/>
    <property type="match status" value="1"/>
</dbReference>
<keyword evidence="3" id="KW-1185">Reference proteome</keyword>
<keyword evidence="1" id="KW-0812">Transmembrane</keyword>
<dbReference type="RefSeq" id="WP_099839909.1">
    <property type="nucleotide sequence ID" value="NZ_PEIK01000013.1"/>
</dbReference>
<evidence type="ECO:0000256" key="1">
    <source>
        <dbReference type="SAM" id="Phobius"/>
    </source>
</evidence>
<dbReference type="Pfam" id="PF12679">
    <property type="entry name" value="ABC2_membrane_2"/>
    <property type="match status" value="1"/>
</dbReference>
<feature type="transmembrane region" description="Helical" evidence="1">
    <location>
        <begin position="136"/>
        <end position="159"/>
    </location>
</feature>
<gene>
    <name evidence="2" type="ORF">CS538_14495</name>
</gene>
<feature type="transmembrane region" description="Helical" evidence="1">
    <location>
        <begin position="180"/>
        <end position="205"/>
    </location>
</feature>
<dbReference type="GO" id="GO:0140359">
    <property type="term" value="F:ABC-type transporter activity"/>
    <property type="evidence" value="ECO:0007669"/>
    <property type="project" value="InterPro"/>
</dbReference>
<dbReference type="Proteomes" id="UP000231322">
    <property type="component" value="Unassembled WGS sequence"/>
</dbReference>
<protein>
    <submittedName>
        <fullName evidence="2">ABC transporter permease</fullName>
    </submittedName>
</protein>
<dbReference type="PANTHER" id="PTHR37305">
    <property type="entry name" value="INTEGRAL MEMBRANE PROTEIN-RELATED"/>
    <property type="match status" value="1"/>
</dbReference>
<dbReference type="AlphaFoldDB" id="A0A2G7HD88"/>
<keyword evidence="1" id="KW-1133">Transmembrane helix</keyword>
<comment type="caution">
    <text evidence="2">The sequence shown here is derived from an EMBL/GenBank/DDBJ whole genome shotgun (WGS) entry which is preliminary data.</text>
</comment>